<evidence type="ECO:0000313" key="1">
    <source>
        <dbReference type="EMBL" id="MEK8032197.1"/>
    </source>
</evidence>
<reference evidence="1 2" key="1">
    <citation type="submission" date="2024-04" db="EMBL/GenBank/DDBJ databases">
        <title>Novel species of the genus Ideonella isolated from streams.</title>
        <authorList>
            <person name="Lu H."/>
        </authorList>
    </citation>
    <scope>NUCLEOTIDE SEQUENCE [LARGE SCALE GENOMIC DNA]</scope>
    <source>
        <strain evidence="1 2">DXS29W</strain>
    </source>
</reference>
<dbReference type="RefSeq" id="WP_341426610.1">
    <property type="nucleotide sequence ID" value="NZ_JBBUTG010000009.1"/>
</dbReference>
<protein>
    <submittedName>
        <fullName evidence="1">Uncharacterized protein</fullName>
    </submittedName>
</protein>
<dbReference type="PROSITE" id="PS51257">
    <property type="entry name" value="PROKAR_LIPOPROTEIN"/>
    <property type="match status" value="1"/>
</dbReference>
<proteinExistence type="predicted"/>
<keyword evidence="2" id="KW-1185">Reference proteome</keyword>
<dbReference type="Proteomes" id="UP001371218">
    <property type="component" value="Unassembled WGS sequence"/>
</dbReference>
<comment type="caution">
    <text evidence="1">The sequence shown here is derived from an EMBL/GenBank/DDBJ whole genome shotgun (WGS) entry which is preliminary data.</text>
</comment>
<dbReference type="EMBL" id="JBBUTG010000009">
    <property type="protein sequence ID" value="MEK8032197.1"/>
    <property type="molecule type" value="Genomic_DNA"/>
</dbReference>
<name>A0ABU9BQF7_9BURK</name>
<sequence length="206" mass="21581">MISPARRRNVFKAGAAGLVAAGLLVACGGGNNPLDNPDDVQNPPGGTGRKLAYAYFQRCIFPILLAQLPVHGGSGTATCAGSGCHDDSNGTGGALRVIRDAAPLDVTDPANTPDVIRASAMYKNYYSAQGVTIPGEASQSRLLAKPLLLNMLHGGGQIFDSAEDPNAKLIQFWIEHPAPRDQDEFSTATYGMFTPPDPNTGACRTQ</sequence>
<gene>
    <name evidence="1" type="ORF">AACH06_15320</name>
</gene>
<evidence type="ECO:0000313" key="2">
    <source>
        <dbReference type="Proteomes" id="UP001371218"/>
    </source>
</evidence>
<organism evidence="1 2">
    <name type="scientific">Ideonella lacteola</name>
    <dbReference type="NCBI Taxonomy" id="2984193"/>
    <lineage>
        <taxon>Bacteria</taxon>
        <taxon>Pseudomonadati</taxon>
        <taxon>Pseudomonadota</taxon>
        <taxon>Betaproteobacteria</taxon>
        <taxon>Burkholderiales</taxon>
        <taxon>Sphaerotilaceae</taxon>
        <taxon>Ideonella</taxon>
    </lineage>
</organism>
<accession>A0ABU9BQF7</accession>